<dbReference type="Proteomes" id="UP000261704">
    <property type="component" value="Chromosome"/>
</dbReference>
<keyword evidence="2" id="KW-1185">Reference proteome</keyword>
<evidence type="ECO:0000313" key="1">
    <source>
        <dbReference type="EMBL" id="AXX98810.1"/>
    </source>
</evidence>
<organism evidence="1 2">
    <name type="scientific">Profundibacter amoris</name>
    <dbReference type="NCBI Taxonomy" id="2171755"/>
    <lineage>
        <taxon>Bacteria</taxon>
        <taxon>Pseudomonadati</taxon>
        <taxon>Pseudomonadota</taxon>
        <taxon>Alphaproteobacteria</taxon>
        <taxon>Rhodobacterales</taxon>
        <taxon>Paracoccaceae</taxon>
        <taxon>Profundibacter</taxon>
    </lineage>
</organism>
<dbReference type="AlphaFoldDB" id="A0A347UIY2"/>
<dbReference type="KEGG" id="pamo:BAR1_13275"/>
<protein>
    <submittedName>
        <fullName evidence="1">Uncharacterized protein</fullName>
    </submittedName>
</protein>
<proteinExistence type="predicted"/>
<dbReference type="Gene3D" id="2.180.10.10">
    <property type="entry name" value="RHS repeat-associated core"/>
    <property type="match status" value="1"/>
</dbReference>
<accession>A0A347UIY2</accession>
<dbReference type="EMBL" id="CP032125">
    <property type="protein sequence ID" value="AXX98810.1"/>
    <property type="molecule type" value="Genomic_DNA"/>
</dbReference>
<sequence>MWRKNMLDKRGFKGGAGESLTGLGATSKEILHYPHPNLRIRHKAGDPAEGVAAYLHTDQLGSVRMVTDDDPDADGSMVARETTYRPFGEAVDFAVSLTPPETKGFIPLSGLDFIKPLPRRRENASTPTPACNT</sequence>
<reference evidence="1 2" key="1">
    <citation type="submission" date="2018-09" db="EMBL/GenBank/DDBJ databases">
        <title>Profundibacter amoris BAR1 gen. nov., sp. nov., a new member of the Roseobacter clade isolated at Lokis Castle Vent Field on the Arctic Mid-Oceanic Ridge.</title>
        <authorList>
            <person name="Le Moine Bauer S."/>
            <person name="Sjoeberg A.G."/>
            <person name="L'Haridon S."/>
            <person name="Stokke R."/>
            <person name="Roalkvam I."/>
            <person name="Steen I.H."/>
            <person name="Dahle H."/>
        </authorList>
    </citation>
    <scope>NUCLEOTIDE SEQUENCE [LARGE SCALE GENOMIC DNA]</scope>
    <source>
        <strain evidence="1 2">BAR1</strain>
    </source>
</reference>
<gene>
    <name evidence="1" type="ORF">BAR1_13275</name>
</gene>
<name>A0A347UIY2_9RHOB</name>
<evidence type="ECO:0000313" key="2">
    <source>
        <dbReference type="Proteomes" id="UP000261704"/>
    </source>
</evidence>
<dbReference type="OrthoDB" id="7876417at2"/>